<feature type="site" description="Important for acyl-CoA specificity" evidence="7">
    <location>
        <position position="140"/>
    </location>
</feature>
<feature type="binding site" evidence="7">
    <location>
        <position position="192"/>
    </location>
    <ligand>
        <name>substrate</name>
    </ligand>
</feature>
<evidence type="ECO:0000256" key="7">
    <source>
        <dbReference type="HAMAP-Rule" id="MF_00295"/>
    </source>
</evidence>
<dbReference type="EMBL" id="ASWO01000007">
    <property type="protein sequence ID" value="EOT82909.1"/>
    <property type="molecule type" value="Genomic_DNA"/>
</dbReference>
<dbReference type="GO" id="GO:0008899">
    <property type="term" value="F:homoserine O-succinyltransferase activity"/>
    <property type="evidence" value="ECO:0007669"/>
    <property type="project" value="UniProtKB-UniRule"/>
</dbReference>
<comment type="caution">
    <text evidence="9">The sequence shown here is derived from an EMBL/GenBank/DDBJ whole genome shotgun (WGS) entry which is preliminary data.</text>
</comment>
<dbReference type="Proteomes" id="UP000015961">
    <property type="component" value="Unassembled WGS sequence"/>
</dbReference>
<sequence length="339" mass="39212">MQIRVVPRIFVPLPFNGKGAFFMERGATYLPIIIAQDLPAAKVLKQETIYAIKDQQAKHQDIRPMKIGIINLMPDKIQTETQLLRLLSMSPLQIDVRLLRMTHHVSKHTSQAHLTKFYATTAEMKAENLDGLIITGAPIEQKPFEEIDYWDELCDILEWSQTHCTSVMHICWGAQAAMYHHYNIKKTRYHEKLLGVFEQTIVQGHPTLRGFSKQFYCPHSRFTGIDEQALQKSDLDVLATSHKTGPAIVASKNQKNLFLFGHLEYETDTLLKEYQRDLMTGKAKKPEHYFIEDDPNKGVINTWQSHASLFFLNWIHDTYQRTPFDETQIGQVECRLTEN</sequence>
<dbReference type="STRING" id="1140003.OMY_02059"/>
<accession>S0L2T7</accession>
<feature type="active site" evidence="7">
    <location>
        <position position="264"/>
    </location>
</feature>
<evidence type="ECO:0000256" key="1">
    <source>
        <dbReference type="ARBA" id="ARBA00022490"/>
    </source>
</evidence>
<comment type="caution">
    <text evidence="7">Lacks conserved residue(s) required for the propagation of feature annotation.</text>
</comment>
<comment type="subcellular location">
    <subcellularLocation>
        <location evidence="7">Cytoplasm</location>
    </subcellularLocation>
</comment>
<dbReference type="UniPathway" id="UPA00051">
    <property type="reaction ID" value="UER00074"/>
</dbReference>
<comment type="similarity">
    <text evidence="7">Belongs to the MetA family.</text>
</comment>
<dbReference type="AlphaFoldDB" id="S0L2T7"/>
<evidence type="ECO:0000313" key="9">
    <source>
        <dbReference type="EMBL" id="EOT82909.1"/>
    </source>
</evidence>
<reference evidence="9 10" key="1">
    <citation type="submission" date="2013-03" db="EMBL/GenBank/DDBJ databases">
        <title>The Genome Sequence of Enterococcus sulfureus ATCC_49903 (PacBio/Illumina hybrid assembly).</title>
        <authorList>
            <consortium name="The Broad Institute Genomics Platform"/>
            <consortium name="The Broad Institute Genome Sequencing Center for Infectious Disease"/>
            <person name="Earl A."/>
            <person name="Russ C."/>
            <person name="Gilmore M."/>
            <person name="Surin D."/>
            <person name="Walker B."/>
            <person name="Young S."/>
            <person name="Zeng Q."/>
            <person name="Gargeya S."/>
            <person name="Fitzgerald M."/>
            <person name="Haas B."/>
            <person name="Abouelleil A."/>
            <person name="Allen A.W."/>
            <person name="Alvarado L."/>
            <person name="Arachchi H.M."/>
            <person name="Berlin A.M."/>
            <person name="Chapman S.B."/>
            <person name="Gainer-Dewar J."/>
            <person name="Goldberg J."/>
            <person name="Griggs A."/>
            <person name="Gujja S."/>
            <person name="Hansen M."/>
            <person name="Howarth C."/>
            <person name="Imamovic A."/>
            <person name="Ireland A."/>
            <person name="Larimer J."/>
            <person name="McCowan C."/>
            <person name="Murphy C."/>
            <person name="Pearson M."/>
            <person name="Poon T.W."/>
            <person name="Priest M."/>
            <person name="Roberts A."/>
            <person name="Saif S."/>
            <person name="Shea T."/>
            <person name="Sisk P."/>
            <person name="Sykes S."/>
            <person name="Wortman J."/>
            <person name="Nusbaum C."/>
            <person name="Birren B."/>
        </authorList>
    </citation>
    <scope>NUCLEOTIDE SEQUENCE [LARGE SCALE GENOMIC DNA]</scope>
    <source>
        <strain evidence="9 10">ATCC 49903</strain>
    </source>
</reference>
<dbReference type="eggNOG" id="COG1897">
    <property type="taxonomic scope" value="Bacteria"/>
</dbReference>
<dbReference type="PANTHER" id="PTHR20919">
    <property type="entry name" value="HOMOSERINE O-SUCCINYLTRANSFERASE"/>
    <property type="match status" value="1"/>
</dbReference>
<dbReference type="PIRSF" id="PIRSF000450">
    <property type="entry name" value="H_ser_succinyltr"/>
    <property type="match status" value="1"/>
</dbReference>
<comment type="function">
    <text evidence="7">Transfers an acetyl group from acetyl-CoA to L-homoserine, forming acetyl-L-homoserine.</text>
</comment>
<proteinExistence type="inferred from homology"/>
<dbReference type="PATRIC" id="fig|1140003.3.peg.1986"/>
<dbReference type="PANTHER" id="PTHR20919:SF0">
    <property type="entry name" value="HOMOSERINE O-SUCCINYLTRANSFERASE"/>
    <property type="match status" value="1"/>
</dbReference>
<feature type="active site" description="Acyl-thioester intermediate" evidence="7 8">
    <location>
        <position position="171"/>
    </location>
</feature>
<dbReference type="Gene3D" id="3.40.50.880">
    <property type="match status" value="1"/>
</dbReference>
<organism evidence="9 10">
    <name type="scientific">Enterococcus sulfureus ATCC 49903</name>
    <dbReference type="NCBI Taxonomy" id="1140003"/>
    <lineage>
        <taxon>Bacteria</taxon>
        <taxon>Bacillati</taxon>
        <taxon>Bacillota</taxon>
        <taxon>Bacilli</taxon>
        <taxon>Lactobacillales</taxon>
        <taxon>Enterococcaceae</taxon>
        <taxon>Enterococcus</taxon>
    </lineage>
</organism>
<keyword evidence="10" id="KW-1185">Reference proteome</keyword>
<feature type="binding site" evidence="7">
    <location>
        <position position="220"/>
    </location>
    <ligand>
        <name>substrate</name>
    </ligand>
</feature>
<dbReference type="EC" id="2.3.1.31" evidence="7"/>
<evidence type="ECO:0000313" key="10">
    <source>
        <dbReference type="Proteomes" id="UP000015961"/>
    </source>
</evidence>
<comment type="catalytic activity">
    <reaction evidence="6 7">
        <text>L-homoserine + acetyl-CoA = O-acetyl-L-homoserine + CoA</text>
        <dbReference type="Rhea" id="RHEA:13701"/>
        <dbReference type="ChEBI" id="CHEBI:57287"/>
        <dbReference type="ChEBI" id="CHEBI:57288"/>
        <dbReference type="ChEBI" id="CHEBI:57476"/>
        <dbReference type="ChEBI" id="CHEBI:57716"/>
        <dbReference type="EC" id="2.3.1.31"/>
    </reaction>
</comment>
<gene>
    <name evidence="7" type="primary">metAA</name>
    <name evidence="9" type="ORF">I573_02022</name>
</gene>
<dbReference type="GO" id="GO:0004414">
    <property type="term" value="F:homoserine O-acetyltransferase activity"/>
    <property type="evidence" value="ECO:0007669"/>
    <property type="project" value="UniProtKB-EC"/>
</dbReference>
<evidence type="ECO:0000256" key="3">
    <source>
        <dbReference type="ARBA" id="ARBA00022679"/>
    </source>
</evidence>
<evidence type="ECO:0000256" key="4">
    <source>
        <dbReference type="ARBA" id="ARBA00023167"/>
    </source>
</evidence>
<keyword evidence="1 7" id="KW-0963">Cytoplasm</keyword>
<feature type="active site" description="Proton acceptor" evidence="7">
    <location>
        <position position="262"/>
    </location>
</feature>
<dbReference type="InterPro" id="IPR005697">
    <property type="entry name" value="HST_MetA"/>
</dbReference>
<protein>
    <recommendedName>
        <fullName evidence="7">Homoserine O-acetyltransferase</fullName>
        <shortName evidence="7">HAT</shortName>
        <ecNumber evidence="7">2.3.1.31</ecNumber>
    </recommendedName>
    <alternativeName>
        <fullName evidence="7">Homoserine transacetylase</fullName>
        <shortName evidence="7">HTA</shortName>
    </alternativeName>
</protein>
<dbReference type="OrthoDB" id="9772423at2"/>
<keyword evidence="5 7" id="KW-0012">Acyltransferase</keyword>
<name>S0L2T7_9ENTE</name>
<evidence type="ECO:0000256" key="8">
    <source>
        <dbReference type="PIRSR" id="PIRSR000450-1"/>
    </source>
</evidence>
<dbReference type="GO" id="GO:0019281">
    <property type="term" value="P:L-methionine biosynthetic process from homoserine via O-succinyl-L-homoserine and cystathionine"/>
    <property type="evidence" value="ECO:0007669"/>
    <property type="project" value="InterPro"/>
</dbReference>
<dbReference type="InterPro" id="IPR029062">
    <property type="entry name" value="Class_I_gatase-like"/>
</dbReference>
<feature type="site" description="Important for substrate specificity" evidence="7">
    <location>
        <position position="220"/>
    </location>
</feature>
<keyword evidence="4 7" id="KW-0486">Methionine biosynthesis</keyword>
<comment type="pathway">
    <text evidence="7">Amino-acid biosynthesis; L-methionine biosynthesis via de novo pathway; O-acetyl-L-homoserine from L-homoserine: step 1/1.</text>
</comment>
<feature type="binding site" evidence="7">
    <location>
        <position position="276"/>
    </location>
    <ligand>
        <name>substrate</name>
    </ligand>
</feature>
<evidence type="ECO:0000256" key="5">
    <source>
        <dbReference type="ARBA" id="ARBA00023315"/>
    </source>
</evidence>
<dbReference type="SUPFAM" id="SSF52317">
    <property type="entry name" value="Class I glutamine amidotransferase-like"/>
    <property type="match status" value="1"/>
</dbReference>
<keyword evidence="2 7" id="KW-0028">Amino-acid biosynthesis</keyword>
<dbReference type="HAMAP" id="MF_00295">
    <property type="entry name" value="MetA_acyltransf"/>
    <property type="match status" value="1"/>
</dbReference>
<dbReference type="InterPro" id="IPR033752">
    <property type="entry name" value="MetA_family"/>
</dbReference>
<evidence type="ECO:0000256" key="2">
    <source>
        <dbReference type="ARBA" id="ARBA00022605"/>
    </source>
</evidence>
<dbReference type="GO" id="GO:0005737">
    <property type="term" value="C:cytoplasm"/>
    <property type="evidence" value="ECO:0007669"/>
    <property type="project" value="UniProtKB-SubCell"/>
</dbReference>
<dbReference type="CDD" id="cd03131">
    <property type="entry name" value="GATase1_HTS"/>
    <property type="match status" value="1"/>
</dbReference>
<evidence type="ECO:0000256" key="6">
    <source>
        <dbReference type="ARBA" id="ARBA00049043"/>
    </source>
</evidence>
<dbReference type="Pfam" id="PF04204">
    <property type="entry name" value="HTS"/>
    <property type="match status" value="1"/>
</dbReference>
<keyword evidence="3 7" id="KW-0808">Transferase</keyword>
<dbReference type="NCBIfam" id="TIGR01001">
    <property type="entry name" value="metA"/>
    <property type="match status" value="1"/>
</dbReference>